<reference evidence="1" key="1">
    <citation type="submission" date="2022-03" db="EMBL/GenBank/DDBJ databases">
        <authorList>
            <person name="Lindestad O."/>
        </authorList>
    </citation>
    <scope>NUCLEOTIDE SEQUENCE</scope>
</reference>
<evidence type="ECO:0000313" key="1">
    <source>
        <dbReference type="EMBL" id="CAH2239882.1"/>
    </source>
</evidence>
<evidence type="ECO:0000313" key="2">
    <source>
        <dbReference type="Proteomes" id="UP000838756"/>
    </source>
</evidence>
<comment type="caution">
    <text evidence="1">The sequence shown here is derived from an EMBL/GenBank/DDBJ whole genome shotgun (WGS) entry which is preliminary data.</text>
</comment>
<protein>
    <submittedName>
        <fullName evidence="1">Jg4567 protein</fullName>
    </submittedName>
</protein>
<accession>A0A8S4RQI0</accession>
<organism evidence="1 2">
    <name type="scientific">Pararge aegeria aegeria</name>
    <dbReference type="NCBI Taxonomy" id="348720"/>
    <lineage>
        <taxon>Eukaryota</taxon>
        <taxon>Metazoa</taxon>
        <taxon>Ecdysozoa</taxon>
        <taxon>Arthropoda</taxon>
        <taxon>Hexapoda</taxon>
        <taxon>Insecta</taxon>
        <taxon>Pterygota</taxon>
        <taxon>Neoptera</taxon>
        <taxon>Endopterygota</taxon>
        <taxon>Lepidoptera</taxon>
        <taxon>Glossata</taxon>
        <taxon>Ditrysia</taxon>
        <taxon>Papilionoidea</taxon>
        <taxon>Nymphalidae</taxon>
        <taxon>Satyrinae</taxon>
        <taxon>Satyrini</taxon>
        <taxon>Parargina</taxon>
        <taxon>Pararge</taxon>
    </lineage>
</organism>
<proteinExistence type="predicted"/>
<name>A0A8S4RQI0_9NEOP</name>
<gene>
    <name evidence="1" type="primary">jg4567</name>
    <name evidence="1" type="ORF">PAEG_LOCUS16518</name>
</gene>
<dbReference type="Proteomes" id="UP000838756">
    <property type="component" value="Unassembled WGS sequence"/>
</dbReference>
<sequence>MLSDRWATIHLYGVSFGQRTGKEVSTQTTLQNILHYRVDITHKGSLHLFGAPGTPNCKSIWDCQQVELLAFVSDQMEGVGKEVPQPKDVNSTPCEVLLALYRDRVYML</sequence>
<keyword evidence="2" id="KW-1185">Reference proteome</keyword>
<dbReference type="AlphaFoldDB" id="A0A8S4RQI0"/>
<dbReference type="EMBL" id="CAKXAJ010025464">
    <property type="protein sequence ID" value="CAH2239882.1"/>
    <property type="molecule type" value="Genomic_DNA"/>
</dbReference>